<dbReference type="InterPro" id="IPR029021">
    <property type="entry name" value="Prot-tyrosine_phosphatase-like"/>
</dbReference>
<dbReference type="InterPro" id="IPR016130">
    <property type="entry name" value="Tyr_Pase_AS"/>
</dbReference>
<keyword evidence="4" id="KW-1185">Reference proteome</keyword>
<accession>A0A3E0VKY5</accession>
<gene>
    <name evidence="3" type="ORF">B7R54_15080</name>
</gene>
<protein>
    <recommendedName>
        <fullName evidence="2">Tyrosine specific protein phosphatases domain-containing protein</fullName>
    </recommendedName>
</protein>
<proteinExistence type="inferred from homology"/>
<comment type="similarity">
    <text evidence="1">Belongs to the protein-tyrosine phosphatase family.</text>
</comment>
<dbReference type="Proteomes" id="UP000256486">
    <property type="component" value="Unassembled WGS sequence"/>
</dbReference>
<name>A0A3E0VKY5_9MICO</name>
<dbReference type="PROSITE" id="PS50056">
    <property type="entry name" value="TYR_PHOSPHATASE_2"/>
    <property type="match status" value="1"/>
</dbReference>
<dbReference type="PANTHER" id="PTHR31126">
    <property type="entry name" value="TYROSINE-PROTEIN PHOSPHATASE"/>
    <property type="match status" value="1"/>
</dbReference>
<reference evidence="3 4" key="1">
    <citation type="submission" date="2017-04" db="EMBL/GenBank/DDBJ databases">
        <title>Comparative genome analysis of Subtercola boreus.</title>
        <authorList>
            <person name="Cho Y.-J."/>
            <person name="Cho A."/>
            <person name="Kim O.-S."/>
            <person name="Lee J.-I."/>
        </authorList>
    </citation>
    <scope>NUCLEOTIDE SEQUENCE [LARGE SCALE GENOMIC DNA]</scope>
    <source>
        <strain evidence="3 4">K300</strain>
    </source>
</reference>
<feature type="domain" description="Tyrosine specific protein phosphatases" evidence="2">
    <location>
        <begin position="130"/>
        <end position="198"/>
    </location>
</feature>
<organism evidence="3 4">
    <name type="scientific">Subtercola boreus</name>
    <dbReference type="NCBI Taxonomy" id="120213"/>
    <lineage>
        <taxon>Bacteria</taxon>
        <taxon>Bacillati</taxon>
        <taxon>Actinomycetota</taxon>
        <taxon>Actinomycetes</taxon>
        <taxon>Micrococcales</taxon>
        <taxon>Microbacteriaceae</taxon>
        <taxon>Subtercola</taxon>
    </lineage>
</organism>
<evidence type="ECO:0000259" key="2">
    <source>
        <dbReference type="PROSITE" id="PS50056"/>
    </source>
</evidence>
<evidence type="ECO:0000313" key="4">
    <source>
        <dbReference type="Proteomes" id="UP000256486"/>
    </source>
</evidence>
<dbReference type="AlphaFoldDB" id="A0A3E0VKY5"/>
<dbReference type="PANTHER" id="PTHR31126:SF1">
    <property type="entry name" value="TYROSINE SPECIFIC PROTEIN PHOSPHATASES DOMAIN-CONTAINING PROTEIN"/>
    <property type="match status" value="1"/>
</dbReference>
<dbReference type="PROSITE" id="PS00383">
    <property type="entry name" value="TYR_PHOSPHATASE_1"/>
    <property type="match status" value="1"/>
</dbReference>
<dbReference type="RefSeq" id="WP_116415759.1">
    <property type="nucleotide sequence ID" value="NZ_NBWZ01000001.1"/>
</dbReference>
<dbReference type="Gene3D" id="3.90.190.10">
    <property type="entry name" value="Protein tyrosine phosphatase superfamily"/>
    <property type="match status" value="1"/>
</dbReference>
<dbReference type="InterPro" id="IPR026893">
    <property type="entry name" value="Tyr/Ser_Pase_IphP-type"/>
</dbReference>
<dbReference type="EMBL" id="NBWZ01000001">
    <property type="protein sequence ID" value="RFA10381.1"/>
    <property type="molecule type" value="Genomic_DNA"/>
</dbReference>
<comment type="caution">
    <text evidence="3">The sequence shown here is derived from an EMBL/GenBank/DDBJ whole genome shotgun (WGS) entry which is preliminary data.</text>
</comment>
<evidence type="ECO:0000256" key="1">
    <source>
        <dbReference type="ARBA" id="ARBA00009580"/>
    </source>
</evidence>
<dbReference type="OrthoDB" id="1188001at2"/>
<dbReference type="Pfam" id="PF13350">
    <property type="entry name" value="Y_phosphatase3"/>
    <property type="match status" value="1"/>
</dbReference>
<evidence type="ECO:0000313" key="3">
    <source>
        <dbReference type="EMBL" id="RFA10381.1"/>
    </source>
</evidence>
<dbReference type="SUPFAM" id="SSF52799">
    <property type="entry name" value="(Phosphotyrosine protein) phosphatases II"/>
    <property type="match status" value="1"/>
</dbReference>
<dbReference type="InterPro" id="IPR000387">
    <property type="entry name" value="Tyr_Pase_dom"/>
</dbReference>
<sequence>MIAGVQNLRDLGGTVAAGGAVVAPGRLYRAELLTDTSPNESNATWTEAVDEGVALLGLAAVIDLRSVPEKNVSPSRWVRDGTLYVEIPIDDGAPGSSTDLMKAVLAGTRDLFTVDDMELYYRSMLAGRAVELATGVAAIADAAGAPVLVHCSAGKDRTGVLIAMVLDLLGVARDDVLSDYEETGRRRPDRVLEYTALFARHGLTVEQVRPMFETPRRALAGALADVDERYGSVEAYLSERGGLEAGTADRLRSALLTER</sequence>
<dbReference type="GO" id="GO:0004721">
    <property type="term" value="F:phosphoprotein phosphatase activity"/>
    <property type="evidence" value="ECO:0007669"/>
    <property type="project" value="InterPro"/>
</dbReference>